<evidence type="ECO:0000256" key="1">
    <source>
        <dbReference type="ARBA" id="ARBA00006129"/>
    </source>
</evidence>
<keyword evidence="5" id="KW-1185">Reference proteome</keyword>
<gene>
    <name evidence="4" type="ORF">OUY22_05505</name>
</gene>
<dbReference type="InterPro" id="IPR003696">
    <property type="entry name" value="Carbtransf_dom"/>
</dbReference>
<dbReference type="Gene3D" id="3.90.870.20">
    <property type="entry name" value="Carbamoyltransferase, C-terminal domain"/>
    <property type="match status" value="1"/>
</dbReference>
<protein>
    <submittedName>
        <fullName evidence="4">Carbamoyltransferase</fullName>
    </submittedName>
</protein>
<dbReference type="RefSeq" id="WP_270153656.1">
    <property type="nucleotide sequence ID" value="NZ_JAPNNL010000013.1"/>
</dbReference>
<feature type="domain" description="Carbamoyltransferase C-terminal" evidence="3">
    <location>
        <begin position="382"/>
        <end position="551"/>
    </location>
</feature>
<comment type="similarity">
    <text evidence="1">Belongs to the NodU/CmcH family.</text>
</comment>
<evidence type="ECO:0000313" key="4">
    <source>
        <dbReference type="EMBL" id="MDA0632866.1"/>
    </source>
</evidence>
<dbReference type="Gene3D" id="3.30.420.40">
    <property type="match status" value="1"/>
</dbReference>
<dbReference type="InterPro" id="IPR038152">
    <property type="entry name" value="Carbam_trans_C_sf"/>
</dbReference>
<dbReference type="EMBL" id="JAPNNL010000013">
    <property type="protein sequence ID" value="MDA0632866.1"/>
    <property type="molecule type" value="Genomic_DNA"/>
</dbReference>
<dbReference type="Pfam" id="PF16861">
    <property type="entry name" value="Carbam_trans_C"/>
    <property type="match status" value="1"/>
</dbReference>
<dbReference type="InterPro" id="IPR031730">
    <property type="entry name" value="Carbam_trans_C"/>
</dbReference>
<evidence type="ECO:0000313" key="5">
    <source>
        <dbReference type="Proteomes" id="UP001144036"/>
    </source>
</evidence>
<feature type="domain" description="Carbamoyltransferase" evidence="2">
    <location>
        <begin position="256"/>
        <end position="329"/>
    </location>
</feature>
<evidence type="ECO:0000259" key="2">
    <source>
        <dbReference type="Pfam" id="PF02543"/>
    </source>
</evidence>
<dbReference type="PANTHER" id="PTHR34847">
    <property type="entry name" value="NODULATION PROTEIN U"/>
    <property type="match status" value="1"/>
</dbReference>
<reference evidence="4" key="1">
    <citation type="submission" date="2022-11" db="EMBL/GenBank/DDBJ databases">
        <title>Nonomuraea corallina sp. nov., a new species of the genus Nonomuraea isolated from sea side sediment in Thai sea.</title>
        <authorList>
            <person name="Ngamcharungchit C."/>
            <person name="Matsumoto A."/>
            <person name="Suriyachadkun C."/>
            <person name="Panbangred W."/>
            <person name="Inahashi Y."/>
            <person name="Intra B."/>
        </authorList>
    </citation>
    <scope>NUCLEOTIDE SEQUENCE</scope>
    <source>
        <strain evidence="4">MCN248</strain>
    </source>
</reference>
<dbReference type="Proteomes" id="UP001144036">
    <property type="component" value="Unassembled WGS sequence"/>
</dbReference>
<accession>A0ABT4S6N9</accession>
<sequence length="569" mass="60945">MALSPVVIGVNRSRDGSIALARGPGSVHCLQKERITRRRHHRGRLGDLPDHYLPRLPPLAGPVDLVVESYSSGAEIDDLAAYRAELRETLGLGQDTPVVLLSHHLSHLYSAFPPSPFEEAAGLVVNAQGSRARDLTEPVEAPGDLLEVSSFYRCARGRGGYRAECLAKQLWNGDWTRPAGLGCFSALLTRMLWPSGEGDAGQVTDLAPFGDPDALGLPGLDVRGHEVFIPRPWLDAFAQGAAFRYVVNGGSTFKRSANLAAAGQRVFERALDELVAWLHRRTGLANLVFAGVTALNRPAVGRLVRASPFREVFVPPSPHDGGTAIGCALYGMIECLGAGSAFRWTDDFLGPDPDPAEVEAAVRALPEDLAAERPSDLAGAIAGLLADGRTVGLHQGRSESGPRALGNRSVLADPRVPQMRDYVNAEVGGREWFRPLAALVAAEHAERIFELDRPAPFAQYTAGVRPEHRDALPGVTHVDGSARPQTVRPDTAPFLHGLLTRWHALTGCPVLACASLSGPGEPLAETPEHAIGTLRGTGLHALALPPYLIRKRAEPPVPGEDWQPEALPL</sequence>
<organism evidence="4 5">
    <name type="scientific">Nonomuraea corallina</name>
    <dbReference type="NCBI Taxonomy" id="2989783"/>
    <lineage>
        <taxon>Bacteria</taxon>
        <taxon>Bacillati</taxon>
        <taxon>Actinomycetota</taxon>
        <taxon>Actinomycetes</taxon>
        <taxon>Streptosporangiales</taxon>
        <taxon>Streptosporangiaceae</taxon>
        <taxon>Nonomuraea</taxon>
    </lineage>
</organism>
<comment type="caution">
    <text evidence="4">The sequence shown here is derived from an EMBL/GenBank/DDBJ whole genome shotgun (WGS) entry which is preliminary data.</text>
</comment>
<dbReference type="Pfam" id="PF02543">
    <property type="entry name" value="Carbam_trans_N"/>
    <property type="match status" value="1"/>
</dbReference>
<evidence type="ECO:0000259" key="3">
    <source>
        <dbReference type="Pfam" id="PF16861"/>
    </source>
</evidence>
<dbReference type="CDD" id="cd24033">
    <property type="entry name" value="ASKHA_NBD_NodU_CmcH-like_N"/>
    <property type="match status" value="1"/>
</dbReference>
<dbReference type="InterPro" id="IPR051338">
    <property type="entry name" value="NodU/CmcH_Carbamoyltrnsfr"/>
</dbReference>
<name>A0ABT4S6N9_9ACTN</name>
<proteinExistence type="inferred from homology"/>
<dbReference type="PANTHER" id="PTHR34847:SF1">
    <property type="entry name" value="NODULATION PROTEIN U"/>
    <property type="match status" value="1"/>
</dbReference>